<name>A0A1J1GQ29_PLAGA</name>
<dbReference type="VEuPathDB" id="PlasmoDB:PGAL8A_00410500"/>
<feature type="transmembrane region" description="Helical" evidence="1">
    <location>
        <begin position="169"/>
        <end position="189"/>
    </location>
</feature>
<evidence type="ECO:0000256" key="1">
    <source>
        <dbReference type="SAM" id="Phobius"/>
    </source>
</evidence>
<evidence type="ECO:0000313" key="2">
    <source>
        <dbReference type="EMBL" id="CRG94398.1"/>
    </source>
</evidence>
<comment type="caution">
    <text evidence="2">The sequence shown here is derived from an EMBL/GenBank/DDBJ whole genome shotgun (WGS) entry which is preliminary data.</text>
</comment>
<dbReference type="OrthoDB" id="10604164at2759"/>
<keyword evidence="1" id="KW-1133">Transmembrane helix</keyword>
<accession>A0A1J1GQ29</accession>
<keyword evidence="3" id="KW-1185">Reference proteome</keyword>
<evidence type="ECO:0000313" key="3">
    <source>
        <dbReference type="Proteomes" id="UP000220797"/>
    </source>
</evidence>
<reference evidence="2" key="1">
    <citation type="submission" date="2015-04" db="EMBL/GenBank/DDBJ databases">
        <authorList>
            <consortium name="Pathogen Informatics"/>
        </authorList>
    </citation>
    <scope>NUCLEOTIDE SEQUENCE [LARGE SCALE GENOMIC DNA]</scope>
    <source>
        <strain evidence="2">8A</strain>
    </source>
</reference>
<keyword evidence="1" id="KW-0812">Transmembrane</keyword>
<gene>
    <name evidence="2" type="ORF">PGAL8A_00410500</name>
</gene>
<dbReference type="RefSeq" id="XP_028527219.1">
    <property type="nucleotide sequence ID" value="XM_028670470.1"/>
</dbReference>
<keyword evidence="1" id="KW-0472">Membrane</keyword>
<protein>
    <submittedName>
        <fullName evidence="2">Uncharacterized protein</fullName>
    </submittedName>
</protein>
<dbReference type="EMBL" id="CVMV01000022">
    <property type="protein sequence ID" value="CRG94398.1"/>
    <property type="molecule type" value="Genomic_DNA"/>
</dbReference>
<dbReference type="Proteomes" id="UP000220797">
    <property type="component" value="Unassembled WGS sequence"/>
</dbReference>
<sequence length="258" mass="29479">MAEHNNFVLNNSTNIEGLTQHVNNSHELTPNASESLSEITNTNDLQIFNQTNSCHKQINSSPQMHQSMTELRESSTNIINITNEVTESKSHICNVSTQLCNLTKQICNNTENLCNNTENLCNNTGQLSMTHLCNSTTNLCNTALQLCNGTSSNTTVHRFVPSLSSFERLTIDFFSIWLMYGFLLIAVIYKHFFQNIVKKLFCRRTSHYEPISRGENEQDEARVTEEEIQEISDETVIEMVDIRNVDEENKSLFKRNCK</sequence>
<organism evidence="2 3">
    <name type="scientific">Plasmodium gallinaceum</name>
    <dbReference type="NCBI Taxonomy" id="5849"/>
    <lineage>
        <taxon>Eukaryota</taxon>
        <taxon>Sar</taxon>
        <taxon>Alveolata</taxon>
        <taxon>Apicomplexa</taxon>
        <taxon>Aconoidasida</taxon>
        <taxon>Haemosporida</taxon>
        <taxon>Plasmodiidae</taxon>
        <taxon>Plasmodium</taxon>
        <taxon>Plasmodium (Haemamoeba)</taxon>
    </lineage>
</organism>
<dbReference type="GeneID" id="39732635"/>
<dbReference type="AlphaFoldDB" id="A0A1J1GQ29"/>
<proteinExistence type="predicted"/>